<dbReference type="InterPro" id="IPR036220">
    <property type="entry name" value="UDP-Glc/GDP-Man_DH_C_sf"/>
</dbReference>
<evidence type="ECO:0000256" key="3">
    <source>
        <dbReference type="PIRNR" id="PIRNR000124"/>
    </source>
</evidence>
<dbReference type="PANTHER" id="PTHR43491">
    <property type="entry name" value="UDP-N-ACETYL-D-MANNOSAMINE DEHYDROGENASE"/>
    <property type="match status" value="1"/>
</dbReference>
<dbReference type="SUPFAM" id="SSF51735">
    <property type="entry name" value="NAD(P)-binding Rossmann-fold domains"/>
    <property type="match status" value="1"/>
</dbReference>
<dbReference type="SUPFAM" id="SSF48179">
    <property type="entry name" value="6-phosphogluconate dehydrogenase C-terminal domain-like"/>
    <property type="match status" value="1"/>
</dbReference>
<dbReference type="InterPro" id="IPR017476">
    <property type="entry name" value="UDP-Glc/GDP-Man"/>
</dbReference>
<dbReference type="InterPro" id="IPR008927">
    <property type="entry name" value="6-PGluconate_DH-like_C_sf"/>
</dbReference>
<dbReference type="InterPro" id="IPR036291">
    <property type="entry name" value="NAD(P)-bd_dom_sf"/>
</dbReference>
<evidence type="ECO:0000256" key="2">
    <source>
        <dbReference type="ARBA" id="ARBA00023027"/>
    </source>
</evidence>
<dbReference type="SUPFAM" id="SSF52413">
    <property type="entry name" value="UDP-glucose/GDP-mannose dehydrogenase C-terminal domain"/>
    <property type="match status" value="1"/>
</dbReference>
<dbReference type="NCBIfam" id="NF008286">
    <property type="entry name" value="PRK11064.1"/>
    <property type="match status" value="1"/>
</dbReference>
<dbReference type="InterPro" id="IPR001732">
    <property type="entry name" value="UDP-Glc/GDP-Man_DH_N"/>
</dbReference>
<reference evidence="5 6" key="1">
    <citation type="submission" date="2023-01" db="EMBL/GenBank/DDBJ databases">
        <title>Novel species of the genus Vogesella isolated from rivers.</title>
        <authorList>
            <person name="Lu H."/>
        </authorList>
    </citation>
    <scope>NUCLEOTIDE SEQUENCE [LARGE SCALE GENOMIC DNA]</scope>
    <source>
        <strain evidence="5 6">DC21W</strain>
    </source>
</reference>
<keyword evidence="2" id="KW-0520">NAD</keyword>
<dbReference type="GO" id="GO:0089714">
    <property type="term" value="F:UDP-N-acetyl-D-mannosamine dehydrogenase activity"/>
    <property type="evidence" value="ECO:0007669"/>
    <property type="project" value="UniProtKB-EC"/>
</dbReference>
<evidence type="ECO:0000313" key="6">
    <source>
        <dbReference type="Proteomes" id="UP001219956"/>
    </source>
</evidence>
<dbReference type="Pfam" id="PF00984">
    <property type="entry name" value="UDPG_MGDP_dh"/>
    <property type="match status" value="1"/>
</dbReference>
<comment type="similarity">
    <text evidence="3">Belongs to the UDP-glucose/GDP-mannose dehydrogenase family.</text>
</comment>
<comment type="caution">
    <text evidence="5">The sequence shown here is derived from an EMBL/GenBank/DDBJ whole genome shotgun (WGS) entry which is preliminary data.</text>
</comment>
<keyword evidence="1 5" id="KW-0560">Oxidoreductase</keyword>
<dbReference type="PIRSF" id="PIRSF000124">
    <property type="entry name" value="UDPglc_GDPman_dh"/>
    <property type="match status" value="1"/>
</dbReference>
<dbReference type="EC" id="1.1.1.336" evidence="5"/>
<dbReference type="RefSeq" id="WP_272750567.1">
    <property type="nucleotide sequence ID" value="NZ_JAQQLF010000002.1"/>
</dbReference>
<dbReference type="Pfam" id="PF03721">
    <property type="entry name" value="UDPG_MGDP_dh_N"/>
    <property type="match status" value="1"/>
</dbReference>
<dbReference type="PIRSF" id="PIRSF500136">
    <property type="entry name" value="UDP_ManNAc_DH"/>
    <property type="match status" value="1"/>
</dbReference>
<keyword evidence="6" id="KW-1185">Reference proteome</keyword>
<dbReference type="EMBL" id="JAQQLF010000002">
    <property type="protein sequence ID" value="MDC7716133.1"/>
    <property type="molecule type" value="Genomic_DNA"/>
</dbReference>
<dbReference type="InterPro" id="IPR014027">
    <property type="entry name" value="UDP-Glc/GDP-Man_DH_C"/>
</dbReference>
<protein>
    <submittedName>
        <fullName evidence="5">UDP-N-acetyl-D-mannosamine dehydrogenase</fullName>
        <ecNumber evidence="5">1.1.1.336</ecNumber>
    </submittedName>
</protein>
<accession>A0ABT5IVB5</accession>
<name>A0ABT5IVB5_9NEIS</name>
<evidence type="ECO:0000256" key="1">
    <source>
        <dbReference type="ARBA" id="ARBA00023002"/>
    </source>
</evidence>
<dbReference type="InterPro" id="IPR014026">
    <property type="entry name" value="UDP-Glc/GDP-Man_DH_dimer"/>
</dbReference>
<proteinExistence type="inferred from homology"/>
<dbReference type="Pfam" id="PF03720">
    <property type="entry name" value="UDPG_MGDP_dh_C"/>
    <property type="match status" value="1"/>
</dbReference>
<dbReference type="Proteomes" id="UP001219956">
    <property type="component" value="Unassembled WGS sequence"/>
</dbReference>
<organism evidence="5 6">
    <name type="scientific">Vogesella aquatica</name>
    <dbReference type="NCBI Taxonomy" id="2984206"/>
    <lineage>
        <taxon>Bacteria</taxon>
        <taxon>Pseudomonadati</taxon>
        <taxon>Pseudomonadota</taxon>
        <taxon>Betaproteobacteria</taxon>
        <taxon>Neisseriales</taxon>
        <taxon>Chromobacteriaceae</taxon>
        <taxon>Vogesella</taxon>
    </lineage>
</organism>
<dbReference type="PANTHER" id="PTHR43491:SF1">
    <property type="entry name" value="UDP-N-ACETYL-D-MANNOSAMINE DEHYDROGENASE"/>
    <property type="match status" value="1"/>
</dbReference>
<dbReference type="InterPro" id="IPR028359">
    <property type="entry name" value="UDP_ManNAc/GlcNAc_DH"/>
</dbReference>
<dbReference type="Gene3D" id="3.40.50.720">
    <property type="entry name" value="NAD(P)-binding Rossmann-like Domain"/>
    <property type="match status" value="2"/>
</dbReference>
<dbReference type="SMART" id="SM00984">
    <property type="entry name" value="UDPG_MGDP_dh_C"/>
    <property type="match status" value="1"/>
</dbReference>
<dbReference type="Gene3D" id="1.20.5.100">
    <property type="entry name" value="Cytochrome c1, transmembrane anchor, C-terminal"/>
    <property type="match status" value="1"/>
</dbReference>
<feature type="domain" description="UDP-glucose/GDP-mannose dehydrogenase C-terminal" evidence="4">
    <location>
        <begin position="317"/>
        <end position="412"/>
    </location>
</feature>
<evidence type="ECO:0000259" key="4">
    <source>
        <dbReference type="SMART" id="SM00984"/>
    </source>
</evidence>
<dbReference type="NCBIfam" id="TIGR03026">
    <property type="entry name" value="NDP-sugDHase"/>
    <property type="match status" value="1"/>
</dbReference>
<gene>
    <name evidence="5" type="primary">wecC</name>
    <name evidence="5" type="ORF">PQU95_02700</name>
</gene>
<evidence type="ECO:0000313" key="5">
    <source>
        <dbReference type="EMBL" id="MDC7716133.1"/>
    </source>
</evidence>
<sequence>MSFSKISVIGLGYIGLPTAAVIASRGIEVIGVDVNQHAVDTINQGNIHIVEPDLDIVVRSTVMTGKLRATTKPEAAEAFVVAVPTPFKGENHEPDLSYIESAANAIAPVLEKGNLVILESTSPVGATEQMAAWLAAARPDLTFPQQKGEAADIRVAHCPERVLPGYVLQELVSNDRVIGGMSAACSARAVELYKTFVRGECIITNARTAEMAKLTENSFRDVNIAFANELSLICDKLKINVWELIKLANRHPRVNILNPGPGVGGHCIAVDPWFIVNSCPDEAKLIRQAREVNDYKPQYVIEKIAAAADQFKKPVIACFGLAFKADIDDLRESPALEIVKSLAEKEIGKVIAVEPNIDTLPSKLKDAGIELSDVESALNFANIIVILVDHKEFKVIDKSSFATKIAIDTRGII</sequence>